<keyword evidence="2" id="KW-0677">Repeat</keyword>
<dbReference type="GO" id="GO:0005737">
    <property type="term" value="C:cytoplasm"/>
    <property type="evidence" value="ECO:0007669"/>
    <property type="project" value="Ensembl"/>
</dbReference>
<keyword evidence="7" id="KW-1185">Reference proteome</keyword>
<dbReference type="SMART" id="SM00248">
    <property type="entry name" value="ANK"/>
    <property type="match status" value="7"/>
</dbReference>
<dbReference type="GO" id="GO:0005634">
    <property type="term" value="C:nucleus"/>
    <property type="evidence" value="ECO:0007669"/>
    <property type="project" value="Ensembl"/>
</dbReference>
<accession>A0A8D0HAN1</accession>
<dbReference type="SUPFAM" id="SSF158235">
    <property type="entry name" value="SOCS box-like"/>
    <property type="match status" value="1"/>
</dbReference>
<feature type="repeat" description="ANK" evidence="4">
    <location>
        <begin position="179"/>
        <end position="211"/>
    </location>
</feature>
<reference evidence="6" key="2">
    <citation type="submission" date="2025-09" db="UniProtKB">
        <authorList>
            <consortium name="Ensembl"/>
        </authorList>
    </citation>
    <scope>IDENTIFICATION</scope>
</reference>
<dbReference type="InterPro" id="IPR036036">
    <property type="entry name" value="SOCS_box-like_dom_sf"/>
</dbReference>
<comment type="pathway">
    <text evidence="1">Protein modification; protein ubiquitination.</text>
</comment>
<dbReference type="PRINTS" id="PR01415">
    <property type="entry name" value="ANKYRIN"/>
</dbReference>
<dbReference type="PANTHER" id="PTHR24198:SF173">
    <property type="entry name" value="ANKYRIN REPEAT AND SOCS BOX PROTEIN 10-RELATED"/>
    <property type="match status" value="1"/>
</dbReference>
<sequence>TCSKNPLRGLGPKTAGSAQAYWQALLAADLGTVASLLSNPQSGLSPTLMFDTSNLEEVLDSPDVAGASSPTGLWSLNYEQELTTPLHITASRGYSACLHHLLLRGAAVDLAPGGRTALHTACLAASTDCVRMLLSFGADPEAVSEDGYKPLHLCQRLDSTCARLLLQHGAGVTSATEEQEDTALHVAARLGLEDHVKLFLSHGARLEAQNVEGQTQLNAACAQSHPPEAMGCYYGVCQQLVEAGAQVNTADSDRQRPLHHACRNANPQVVELLLARGANVNIMSYSGNTAMHNILQMAAYKLDHQPERVVRALLNHGAVRVWPGALLKVLRHCCASPRTIEALINSYDRVLSGHDVSPFSLQKYPNFYSSLFSLGRSPRSLQHLVRCALRNILEGRLLQALPELHLPGPLQHFLLLHFEDVLY</sequence>
<evidence type="ECO:0000256" key="3">
    <source>
        <dbReference type="ARBA" id="ARBA00023043"/>
    </source>
</evidence>
<feature type="repeat" description="ANK" evidence="4">
    <location>
        <begin position="81"/>
        <end position="113"/>
    </location>
</feature>
<dbReference type="InterPro" id="IPR002110">
    <property type="entry name" value="Ankyrin_rpt"/>
</dbReference>
<dbReference type="Pfam" id="PF00023">
    <property type="entry name" value="Ank"/>
    <property type="match status" value="1"/>
</dbReference>
<evidence type="ECO:0000313" key="7">
    <source>
        <dbReference type="Proteomes" id="UP000694392"/>
    </source>
</evidence>
<dbReference type="SUPFAM" id="SSF48403">
    <property type="entry name" value="Ankyrin repeat"/>
    <property type="match status" value="1"/>
</dbReference>
<dbReference type="AlphaFoldDB" id="A0A8D0HAN1"/>
<dbReference type="GO" id="GO:0035556">
    <property type="term" value="P:intracellular signal transduction"/>
    <property type="evidence" value="ECO:0007669"/>
    <property type="project" value="InterPro"/>
</dbReference>
<feature type="repeat" description="ANK" evidence="4">
    <location>
        <begin position="113"/>
        <end position="145"/>
    </location>
</feature>
<evidence type="ECO:0000256" key="4">
    <source>
        <dbReference type="PROSITE-ProRule" id="PRU00023"/>
    </source>
</evidence>
<dbReference type="PANTHER" id="PTHR24198">
    <property type="entry name" value="ANKYRIN REPEAT AND PROTEIN KINASE DOMAIN-CONTAINING PROTEIN"/>
    <property type="match status" value="1"/>
</dbReference>
<reference evidence="6" key="1">
    <citation type="submission" date="2025-08" db="UniProtKB">
        <authorList>
            <consortium name="Ensembl"/>
        </authorList>
    </citation>
    <scope>IDENTIFICATION</scope>
</reference>
<protein>
    <submittedName>
        <fullName evidence="6">Ankyrin repeat and SOCS box containing 10</fullName>
    </submittedName>
</protein>
<keyword evidence="3 4" id="KW-0040">ANK repeat</keyword>
<dbReference type="Proteomes" id="UP000694392">
    <property type="component" value="Unplaced"/>
</dbReference>
<evidence type="ECO:0000256" key="1">
    <source>
        <dbReference type="ARBA" id="ARBA00004906"/>
    </source>
</evidence>
<dbReference type="Pfam" id="PF12796">
    <property type="entry name" value="Ank_2"/>
    <property type="match status" value="2"/>
</dbReference>
<evidence type="ECO:0000313" key="6">
    <source>
        <dbReference type="Ensembl" id="ENSSPUP00000016984.1"/>
    </source>
</evidence>
<dbReference type="UniPathway" id="UPA00143"/>
<gene>
    <name evidence="6" type="primary">ASB10</name>
</gene>
<dbReference type="Ensembl" id="ENSSPUT00000018098.1">
    <property type="protein sequence ID" value="ENSSPUP00000016984.1"/>
    <property type="gene ID" value="ENSSPUG00000013128.1"/>
</dbReference>
<dbReference type="Gene3D" id="1.25.40.20">
    <property type="entry name" value="Ankyrin repeat-containing domain"/>
    <property type="match status" value="3"/>
</dbReference>
<name>A0A8D0HAN1_SPHPU</name>
<dbReference type="OMA" id="QGGEMRW"/>
<proteinExistence type="predicted"/>
<dbReference type="PROSITE" id="PS50297">
    <property type="entry name" value="ANK_REP_REGION"/>
    <property type="match status" value="3"/>
</dbReference>
<dbReference type="GO" id="GO:0016567">
    <property type="term" value="P:protein ubiquitination"/>
    <property type="evidence" value="ECO:0007669"/>
    <property type="project" value="UniProtKB-UniPathway"/>
</dbReference>
<organism evidence="6 7">
    <name type="scientific">Sphenodon punctatus</name>
    <name type="common">Tuatara</name>
    <name type="synonym">Hatteria punctata</name>
    <dbReference type="NCBI Taxonomy" id="8508"/>
    <lineage>
        <taxon>Eukaryota</taxon>
        <taxon>Metazoa</taxon>
        <taxon>Chordata</taxon>
        <taxon>Craniata</taxon>
        <taxon>Vertebrata</taxon>
        <taxon>Euteleostomi</taxon>
        <taxon>Lepidosauria</taxon>
        <taxon>Sphenodontia</taxon>
        <taxon>Sphenodontidae</taxon>
        <taxon>Sphenodon</taxon>
    </lineage>
</organism>
<dbReference type="GeneTree" id="ENSGT00940000158974"/>
<dbReference type="Pfam" id="PF07525">
    <property type="entry name" value="SOCS_box"/>
    <property type="match status" value="1"/>
</dbReference>
<evidence type="ECO:0000259" key="5">
    <source>
        <dbReference type="PROSITE" id="PS50225"/>
    </source>
</evidence>
<dbReference type="SMART" id="SM00969">
    <property type="entry name" value="SOCS_box"/>
    <property type="match status" value="1"/>
</dbReference>
<feature type="domain" description="SOCS box" evidence="5">
    <location>
        <begin position="376"/>
        <end position="414"/>
    </location>
</feature>
<dbReference type="InterPro" id="IPR001496">
    <property type="entry name" value="SOCS_box"/>
</dbReference>
<feature type="repeat" description="ANK" evidence="4">
    <location>
        <begin position="253"/>
        <end position="285"/>
    </location>
</feature>
<dbReference type="PROSITE" id="PS50088">
    <property type="entry name" value="ANK_REPEAT"/>
    <property type="match status" value="5"/>
</dbReference>
<dbReference type="PROSITE" id="PS50225">
    <property type="entry name" value="SOCS"/>
    <property type="match status" value="1"/>
</dbReference>
<evidence type="ECO:0000256" key="2">
    <source>
        <dbReference type="ARBA" id="ARBA00022737"/>
    </source>
</evidence>
<feature type="repeat" description="ANK" evidence="4">
    <location>
        <begin position="212"/>
        <end position="252"/>
    </location>
</feature>
<dbReference type="InterPro" id="IPR036770">
    <property type="entry name" value="Ankyrin_rpt-contain_sf"/>
</dbReference>